<dbReference type="EMBL" id="KN834806">
    <property type="protein sequence ID" value="KIK55439.1"/>
    <property type="molecule type" value="Genomic_DNA"/>
</dbReference>
<name>A0A0D0BZR4_9AGAR</name>
<dbReference type="OrthoDB" id="2686083at2759"/>
<dbReference type="HOGENOM" id="CLU_299575_0_0_1"/>
<feature type="transmembrane region" description="Helical" evidence="2">
    <location>
        <begin position="26"/>
        <end position="44"/>
    </location>
</feature>
<evidence type="ECO:0000256" key="2">
    <source>
        <dbReference type="SAM" id="Phobius"/>
    </source>
</evidence>
<organism evidence="3 4">
    <name type="scientific">Collybiopsis luxurians FD-317 M1</name>
    <dbReference type="NCBI Taxonomy" id="944289"/>
    <lineage>
        <taxon>Eukaryota</taxon>
        <taxon>Fungi</taxon>
        <taxon>Dikarya</taxon>
        <taxon>Basidiomycota</taxon>
        <taxon>Agaricomycotina</taxon>
        <taxon>Agaricomycetes</taxon>
        <taxon>Agaricomycetidae</taxon>
        <taxon>Agaricales</taxon>
        <taxon>Marasmiineae</taxon>
        <taxon>Omphalotaceae</taxon>
        <taxon>Collybiopsis</taxon>
        <taxon>Collybiopsis luxurians</taxon>
    </lineage>
</organism>
<evidence type="ECO:0000313" key="4">
    <source>
        <dbReference type="Proteomes" id="UP000053593"/>
    </source>
</evidence>
<dbReference type="Proteomes" id="UP000053593">
    <property type="component" value="Unassembled WGS sequence"/>
</dbReference>
<feature type="compositionally biased region" description="Polar residues" evidence="1">
    <location>
        <begin position="360"/>
        <end position="373"/>
    </location>
</feature>
<feature type="region of interest" description="Disordered" evidence="1">
    <location>
        <begin position="830"/>
        <end position="938"/>
    </location>
</feature>
<keyword evidence="2" id="KW-1133">Transmembrane helix</keyword>
<proteinExistence type="predicted"/>
<feature type="transmembrane region" description="Helical" evidence="2">
    <location>
        <begin position="97"/>
        <end position="117"/>
    </location>
</feature>
<keyword evidence="2" id="KW-0812">Transmembrane</keyword>
<evidence type="ECO:0000256" key="1">
    <source>
        <dbReference type="SAM" id="MobiDB-lite"/>
    </source>
</evidence>
<feature type="region of interest" description="Disordered" evidence="1">
    <location>
        <begin position="187"/>
        <end position="256"/>
    </location>
</feature>
<accession>A0A0D0BZR4</accession>
<reference evidence="3 4" key="1">
    <citation type="submission" date="2014-04" db="EMBL/GenBank/DDBJ databases">
        <title>Evolutionary Origins and Diversification of the Mycorrhizal Mutualists.</title>
        <authorList>
            <consortium name="DOE Joint Genome Institute"/>
            <consortium name="Mycorrhizal Genomics Consortium"/>
            <person name="Kohler A."/>
            <person name="Kuo A."/>
            <person name="Nagy L.G."/>
            <person name="Floudas D."/>
            <person name="Copeland A."/>
            <person name="Barry K.W."/>
            <person name="Cichocki N."/>
            <person name="Veneault-Fourrey C."/>
            <person name="LaButti K."/>
            <person name="Lindquist E.A."/>
            <person name="Lipzen A."/>
            <person name="Lundell T."/>
            <person name="Morin E."/>
            <person name="Murat C."/>
            <person name="Riley R."/>
            <person name="Ohm R."/>
            <person name="Sun H."/>
            <person name="Tunlid A."/>
            <person name="Henrissat B."/>
            <person name="Grigoriev I.V."/>
            <person name="Hibbett D.S."/>
            <person name="Martin F."/>
        </authorList>
    </citation>
    <scope>NUCLEOTIDE SEQUENCE [LARGE SCALE GENOMIC DNA]</scope>
    <source>
        <strain evidence="3 4">FD-317 M1</strain>
    </source>
</reference>
<feature type="region of interest" description="Disordered" evidence="1">
    <location>
        <begin position="724"/>
        <end position="795"/>
    </location>
</feature>
<evidence type="ECO:0000313" key="3">
    <source>
        <dbReference type="EMBL" id="KIK55439.1"/>
    </source>
</evidence>
<keyword evidence="2" id="KW-0472">Membrane</keyword>
<feature type="compositionally biased region" description="Acidic residues" evidence="1">
    <location>
        <begin position="734"/>
        <end position="743"/>
    </location>
</feature>
<feature type="compositionally biased region" description="Low complexity" evidence="1">
    <location>
        <begin position="216"/>
        <end position="227"/>
    </location>
</feature>
<sequence>MVCAPRAINEDQVPFVKNHQHLQPHMFLAFWYLLLFYFSVFSWAKPLVAPRLGELSALVGIDTSEINSHTIPSPPSFLYPGLRALTTVDTSTSMSSFAVLPLLAYSTLLAVFGFISVRIAKWRRKTRPAALALEDDGVELLPTNTSTLSPQFKDFVVSPPLPSSPVPAVHARSRSFSNLQHAALVQDLPERERPKSPIQFGLSSPGSRLKSKQRSHSVGSISSPLSPSKRRTLNGSTRRPYISDPEPETQLQTTLSTPNTPFPPQTQFGTLVDLSVPSVPVSSPMNSGFHPKPGSAHAWGFDPIRHMHSHPFHEEINLIDLHAPEKDVQLDPQVGTEPRPEPEPLLIPIRDEHDEPEATASATEQDSIVSSVSEDAAGYEPDLEGGEQVVELEKEVDIGWEWGFESVASLSSRVSPHSRLLEQQERDLVDVDGDSELAKSVQFHPIPMTASSSTSEGYLQLMDRERSVAAAGEAVLVSVSEPSSFSSPVLIPPPLSASASVSVSVISPPTSPRMTVLDAGRQPVDILIETAEHDKTFHGDNDTLSSIPRDDTSLDSDLISKVYLSDAEVGLGPGISVAELDSVPVVEPTVDVPEVADVVRDDAAAQPPVEEGVIGRGDTHVVDLDVNDNDIYDVYETNDYREDVKDMEDVEGVQEGRSDSVVVEDAEDAGVSMPLIPPSHENLAHLISLPDPIPSPEVEAAIGTAEIQEDSVESTPLDEIENGQENAGITDDMPQVEDEEQFPDPDLLPLPEPTAPAAAAKESDSFSSVTLPSPSPTQIPTPPASPPLQRRALPRPLPAWSVRAADAPPLGLASLTSTQIRSKASLQDIRVDPGDDDEQETTLLGQPSAVDGDKVEETNEVNEDDSSPKAPEPPKTAILPGAFPVDVHPLSDAPVAPEKKSSEASTSSSGDSEKPVTETSATSPSTTAVALPNKRRPTTRSPIDIALAMQLRPGLGLGADPAWMVRFLMAMFGWFVVLISGSSGDVGYVATPYVGIRRSNR</sequence>
<feature type="region of interest" description="Disordered" evidence="1">
    <location>
        <begin position="356"/>
        <end position="381"/>
    </location>
</feature>
<feature type="compositionally biased region" description="Pro residues" evidence="1">
    <location>
        <begin position="773"/>
        <end position="786"/>
    </location>
</feature>
<protein>
    <submittedName>
        <fullName evidence="3">Uncharacterized protein</fullName>
    </submittedName>
</protein>
<gene>
    <name evidence="3" type="ORF">GYMLUDRAFT_248690</name>
</gene>
<keyword evidence="4" id="KW-1185">Reference proteome</keyword>
<dbReference type="AlphaFoldDB" id="A0A0D0BZR4"/>
<feature type="compositionally biased region" description="Low complexity" evidence="1">
    <location>
        <begin position="917"/>
        <end position="930"/>
    </location>
</feature>